<dbReference type="RefSeq" id="WP_173810516.1">
    <property type="nucleotide sequence ID" value="NZ_JABSNP010000011.1"/>
</dbReference>
<reference evidence="1 2" key="1">
    <citation type="submission" date="2020-05" db="EMBL/GenBank/DDBJ databases">
        <title>Genomic Encyclopedia of Type Strains, Phase IV (KMG-V): Genome sequencing to study the core and pangenomes of soil and plant-associated prokaryotes.</title>
        <authorList>
            <person name="Whitman W."/>
        </authorList>
    </citation>
    <scope>NUCLEOTIDE SEQUENCE [LARGE SCALE GENOMIC DNA]</scope>
    <source>
        <strain evidence="1 2">9A</strain>
    </source>
</reference>
<dbReference type="SUPFAM" id="SSF53335">
    <property type="entry name" value="S-adenosyl-L-methionine-dependent methyltransferases"/>
    <property type="match status" value="1"/>
</dbReference>
<keyword evidence="2" id="KW-1185">Reference proteome</keyword>
<dbReference type="InterPro" id="IPR029063">
    <property type="entry name" value="SAM-dependent_MTases_sf"/>
</dbReference>
<protein>
    <recommendedName>
        <fullName evidence="3">dTDP-6-deoxy-L-hexose 3-O-methyltransferase</fullName>
    </recommendedName>
</protein>
<dbReference type="Pfam" id="PF05711">
    <property type="entry name" value="TylF"/>
    <property type="match status" value="1"/>
</dbReference>
<name>A0ABX2FRK8_9BACT</name>
<evidence type="ECO:0000313" key="1">
    <source>
        <dbReference type="EMBL" id="NRT19815.1"/>
    </source>
</evidence>
<proteinExistence type="predicted"/>
<dbReference type="EMBL" id="JABSNP010000011">
    <property type="protein sequence ID" value="NRT19815.1"/>
    <property type="molecule type" value="Genomic_DNA"/>
</dbReference>
<evidence type="ECO:0000313" key="2">
    <source>
        <dbReference type="Proteomes" id="UP000779507"/>
    </source>
</evidence>
<gene>
    <name evidence="1" type="ORF">HNP98_002649</name>
</gene>
<dbReference type="PANTHER" id="PTHR40036">
    <property type="entry name" value="MACROCIN O-METHYLTRANSFERASE"/>
    <property type="match status" value="1"/>
</dbReference>
<evidence type="ECO:0008006" key="3">
    <source>
        <dbReference type="Google" id="ProtNLM"/>
    </source>
</evidence>
<sequence>MTVQDFDSAQAIHYENGFYLTSDITRLAKAMGHFELYKLITGLPGAVVECGVFKATSLVRWATFRELLESPMSRRIVGFDIFGAFPRHDDESDNAFAARHDDVAGQGLSLDQVQAVLAHKGLRNVELVPGDVVETIPAYVGAHPELRIALLHIDVDVYKPSKVALDALYDLVVPGGVLVFDDYGTVAGETRAVDELVARHNLRLQKLSYTHTPSFVVKPGITLPTPNK</sequence>
<accession>A0ABX2FRK8</accession>
<dbReference type="Proteomes" id="UP000779507">
    <property type="component" value="Unassembled WGS sequence"/>
</dbReference>
<dbReference type="Gene3D" id="3.40.50.150">
    <property type="entry name" value="Vaccinia Virus protein VP39"/>
    <property type="match status" value="1"/>
</dbReference>
<organism evidence="1 2">
    <name type="scientific">Hymenobacter caeli</name>
    <dbReference type="NCBI Taxonomy" id="2735894"/>
    <lineage>
        <taxon>Bacteria</taxon>
        <taxon>Pseudomonadati</taxon>
        <taxon>Bacteroidota</taxon>
        <taxon>Cytophagia</taxon>
        <taxon>Cytophagales</taxon>
        <taxon>Hymenobacteraceae</taxon>
        <taxon>Hymenobacter</taxon>
    </lineage>
</organism>
<dbReference type="PANTHER" id="PTHR40036:SF1">
    <property type="entry name" value="MACROCIN O-METHYLTRANSFERASE"/>
    <property type="match status" value="1"/>
</dbReference>
<comment type="caution">
    <text evidence="1">The sequence shown here is derived from an EMBL/GenBank/DDBJ whole genome shotgun (WGS) entry which is preliminary data.</text>
</comment>
<dbReference type="InterPro" id="IPR008884">
    <property type="entry name" value="TylF_MeTrfase"/>
</dbReference>